<dbReference type="PANTHER" id="PTHR10443:SF12">
    <property type="entry name" value="DIPEPTIDASE"/>
    <property type="match status" value="1"/>
</dbReference>
<keyword evidence="4" id="KW-1185">Reference proteome</keyword>
<dbReference type="GO" id="GO:0046872">
    <property type="term" value="F:metal ion binding"/>
    <property type="evidence" value="ECO:0007669"/>
    <property type="project" value="UniProtKB-UniRule"/>
</dbReference>
<keyword evidence="1 2" id="KW-0224">Dipeptidase</keyword>
<dbReference type="Proteomes" id="UP000277580">
    <property type="component" value="Unassembled WGS sequence"/>
</dbReference>
<accession>A0A3N4KTL4</accession>
<evidence type="ECO:0000256" key="1">
    <source>
        <dbReference type="ARBA" id="ARBA00022997"/>
    </source>
</evidence>
<dbReference type="InterPro" id="IPR032466">
    <property type="entry name" value="Metal_Hydrolase"/>
</dbReference>
<reference evidence="3 4" key="1">
    <citation type="journal article" date="2018" name="Nat. Ecol. Evol.">
        <title>Pezizomycetes genomes reveal the molecular basis of ectomycorrhizal truffle lifestyle.</title>
        <authorList>
            <person name="Murat C."/>
            <person name="Payen T."/>
            <person name="Noel B."/>
            <person name="Kuo A."/>
            <person name="Morin E."/>
            <person name="Chen J."/>
            <person name="Kohler A."/>
            <person name="Krizsan K."/>
            <person name="Balestrini R."/>
            <person name="Da Silva C."/>
            <person name="Montanini B."/>
            <person name="Hainaut M."/>
            <person name="Levati E."/>
            <person name="Barry K.W."/>
            <person name="Belfiori B."/>
            <person name="Cichocki N."/>
            <person name="Clum A."/>
            <person name="Dockter R.B."/>
            <person name="Fauchery L."/>
            <person name="Guy J."/>
            <person name="Iotti M."/>
            <person name="Le Tacon F."/>
            <person name="Lindquist E.A."/>
            <person name="Lipzen A."/>
            <person name="Malagnac F."/>
            <person name="Mello A."/>
            <person name="Molinier V."/>
            <person name="Miyauchi S."/>
            <person name="Poulain J."/>
            <person name="Riccioni C."/>
            <person name="Rubini A."/>
            <person name="Sitrit Y."/>
            <person name="Splivallo R."/>
            <person name="Traeger S."/>
            <person name="Wang M."/>
            <person name="Zifcakova L."/>
            <person name="Wipf D."/>
            <person name="Zambonelli A."/>
            <person name="Paolocci F."/>
            <person name="Nowrousian M."/>
            <person name="Ottonello S."/>
            <person name="Baldrian P."/>
            <person name="Spatafora J.W."/>
            <person name="Henrissat B."/>
            <person name="Nagy L.G."/>
            <person name="Aury J.M."/>
            <person name="Wincker P."/>
            <person name="Grigoriev I.V."/>
            <person name="Bonfante P."/>
            <person name="Martin F.M."/>
        </authorList>
    </citation>
    <scope>NUCLEOTIDE SEQUENCE [LARGE SCALE GENOMIC DNA]</scope>
    <source>
        <strain evidence="3 4">CCBAS932</strain>
    </source>
</reference>
<keyword evidence="2" id="KW-0378">Hydrolase</keyword>
<dbReference type="PANTHER" id="PTHR10443">
    <property type="entry name" value="MICROSOMAL DIPEPTIDASE"/>
    <property type="match status" value="1"/>
</dbReference>
<organism evidence="3 4">
    <name type="scientific">Morchella conica CCBAS932</name>
    <dbReference type="NCBI Taxonomy" id="1392247"/>
    <lineage>
        <taxon>Eukaryota</taxon>
        <taxon>Fungi</taxon>
        <taxon>Dikarya</taxon>
        <taxon>Ascomycota</taxon>
        <taxon>Pezizomycotina</taxon>
        <taxon>Pezizomycetes</taxon>
        <taxon>Pezizales</taxon>
        <taxon>Morchellaceae</taxon>
        <taxon>Morchella</taxon>
    </lineage>
</organism>
<dbReference type="GO" id="GO:0070573">
    <property type="term" value="F:metallodipeptidase activity"/>
    <property type="evidence" value="ECO:0007669"/>
    <property type="project" value="InterPro"/>
</dbReference>
<dbReference type="Gene3D" id="3.20.20.140">
    <property type="entry name" value="Metal-dependent hydrolases"/>
    <property type="match status" value="1"/>
</dbReference>
<name>A0A3N4KTL4_9PEZI</name>
<dbReference type="InParanoid" id="A0A3N4KTL4"/>
<evidence type="ECO:0000313" key="3">
    <source>
        <dbReference type="EMBL" id="RPB12828.1"/>
    </source>
</evidence>
<gene>
    <name evidence="3" type="ORF">P167DRAFT_573906</name>
</gene>
<keyword evidence="2" id="KW-0862">Zinc</keyword>
<comment type="catalytic activity">
    <reaction evidence="2">
        <text>an L-aminoacyl-L-amino acid + H2O = 2 an L-alpha-amino acid</text>
        <dbReference type="Rhea" id="RHEA:48940"/>
        <dbReference type="ChEBI" id="CHEBI:15377"/>
        <dbReference type="ChEBI" id="CHEBI:59869"/>
        <dbReference type="ChEBI" id="CHEBI:77460"/>
        <dbReference type="EC" id="3.4.13.19"/>
    </reaction>
</comment>
<keyword evidence="2" id="KW-0479">Metal-binding</keyword>
<dbReference type="SUPFAM" id="SSF51556">
    <property type="entry name" value="Metallo-dependent hydrolases"/>
    <property type="match status" value="1"/>
</dbReference>
<dbReference type="STRING" id="1392247.A0A3N4KTL4"/>
<dbReference type="OrthoDB" id="445695at2759"/>
<keyword evidence="2" id="KW-0645">Protease</keyword>
<sequence>MPQPSSSRLSSRISCLLVTLCVVGFILFNPASCLFLGTGGDHVALAEDGSSISDSVEEILSLTPLIDGHDDLPIAIRFFYQNKIYNENFTFDTELMGHVDLPRLRKGRVGGTFWSIYVDCPGTDNNFTDAVYYKDVHDALQQIDLVHRLVAAYPDDLELALTPSAAVKAHADHKVASMMGVEGLHMIGNSASTLRLYHALGVRYVTLNHNCNNKYSDSALPADAPFWNGLSKDGEAIIKEMNRLGMMVDLAHTSKDTMVDTLSVTRAPVIFSHSSAFAICHSPRNVPDDVLHLVKDNGGVVMVNFYPEFVHCGPGINPEDATIDDVADHILHIAELIGWEYVGIGSDFDGIPIVPKGLEDTSKFPALFEILMSRGMTVEQGRMLAGENVLRVWRDVEKVARKMFEEGVQPLEDTVKQLQFEM</sequence>
<protein>
    <recommendedName>
        <fullName evidence="2">Dipeptidase</fullName>
        <ecNumber evidence="2">3.4.13.19</ecNumber>
    </recommendedName>
</protein>
<dbReference type="Pfam" id="PF01244">
    <property type="entry name" value="Peptidase_M19"/>
    <property type="match status" value="1"/>
</dbReference>
<comment type="cofactor">
    <cofactor evidence="2">
        <name>Zn(2+)</name>
        <dbReference type="ChEBI" id="CHEBI:29105"/>
    </cofactor>
</comment>
<keyword evidence="2" id="KW-0482">Metalloprotease</keyword>
<dbReference type="InterPro" id="IPR008257">
    <property type="entry name" value="Pept_M19"/>
</dbReference>
<dbReference type="AlphaFoldDB" id="A0A3N4KTL4"/>
<dbReference type="GO" id="GO:0006508">
    <property type="term" value="P:proteolysis"/>
    <property type="evidence" value="ECO:0007669"/>
    <property type="project" value="UniProtKB-KW"/>
</dbReference>
<dbReference type="PROSITE" id="PS51365">
    <property type="entry name" value="RENAL_DIPEPTIDASE_2"/>
    <property type="match status" value="1"/>
</dbReference>
<comment type="similarity">
    <text evidence="2">Belongs to the metallo-dependent hydrolases superfamily. Peptidase M19 family.</text>
</comment>
<evidence type="ECO:0000313" key="4">
    <source>
        <dbReference type="Proteomes" id="UP000277580"/>
    </source>
</evidence>
<proteinExistence type="inferred from homology"/>
<dbReference type="EMBL" id="ML119126">
    <property type="protein sequence ID" value="RPB12828.1"/>
    <property type="molecule type" value="Genomic_DNA"/>
</dbReference>
<dbReference type="EC" id="3.4.13.19" evidence="2"/>
<dbReference type="CDD" id="cd01301">
    <property type="entry name" value="rDP_like"/>
    <property type="match status" value="1"/>
</dbReference>
<evidence type="ECO:0000256" key="2">
    <source>
        <dbReference type="RuleBase" id="RU341113"/>
    </source>
</evidence>